<name>A0A3N0DQJ9_9ACTN</name>
<organism evidence="2 3">
    <name type="scientific">Halostreptopolyspora alba</name>
    <dbReference type="NCBI Taxonomy" id="2487137"/>
    <lineage>
        <taxon>Bacteria</taxon>
        <taxon>Bacillati</taxon>
        <taxon>Actinomycetota</taxon>
        <taxon>Actinomycetes</taxon>
        <taxon>Streptosporangiales</taxon>
        <taxon>Nocardiopsidaceae</taxon>
        <taxon>Halostreptopolyspora</taxon>
    </lineage>
</organism>
<dbReference type="EMBL" id="RJMB01000065">
    <property type="protein sequence ID" value="RNL77918.1"/>
    <property type="molecule type" value="Genomic_DNA"/>
</dbReference>
<evidence type="ECO:0000313" key="3">
    <source>
        <dbReference type="Proteomes" id="UP000269198"/>
    </source>
</evidence>
<feature type="region of interest" description="Disordered" evidence="1">
    <location>
        <begin position="77"/>
        <end position="99"/>
    </location>
</feature>
<accession>A0A3N0DQJ9</accession>
<keyword evidence="3" id="KW-1185">Reference proteome</keyword>
<dbReference type="AlphaFoldDB" id="A0A3N0DQJ9"/>
<reference evidence="2 3" key="1">
    <citation type="submission" date="2018-11" db="EMBL/GenBank/DDBJ databases">
        <title>The genome draft of YIM 96095.</title>
        <authorList>
            <person name="Tang S.-K."/>
            <person name="Chunyu W.-X."/>
            <person name="Feng Y.-Z."/>
        </authorList>
    </citation>
    <scope>NUCLEOTIDE SEQUENCE [LARGE SCALE GENOMIC DNA]</scope>
    <source>
        <strain evidence="2 3">YIM 96095</strain>
    </source>
</reference>
<feature type="compositionally biased region" description="Gly residues" evidence="1">
    <location>
        <begin position="82"/>
        <end position="99"/>
    </location>
</feature>
<gene>
    <name evidence="2" type="ORF">EFW17_23680</name>
</gene>
<comment type="caution">
    <text evidence="2">The sequence shown here is derived from an EMBL/GenBank/DDBJ whole genome shotgun (WGS) entry which is preliminary data.</text>
</comment>
<feature type="non-terminal residue" evidence="2">
    <location>
        <position position="99"/>
    </location>
</feature>
<sequence>MGPHVGGFFTGAWNSAVGAVTGFVDLFSDPIGGLEEWIGGILADPTTLIVSQETRDLLGEGRYGEALGVGIVDFFGKKIPGSGRGGGSDRGGDNNGNGN</sequence>
<dbReference type="Proteomes" id="UP000269198">
    <property type="component" value="Unassembled WGS sequence"/>
</dbReference>
<evidence type="ECO:0000313" key="2">
    <source>
        <dbReference type="EMBL" id="RNL77918.1"/>
    </source>
</evidence>
<proteinExistence type="predicted"/>
<evidence type="ECO:0000256" key="1">
    <source>
        <dbReference type="SAM" id="MobiDB-lite"/>
    </source>
</evidence>
<protein>
    <submittedName>
        <fullName evidence="2">Uncharacterized protein</fullName>
    </submittedName>
</protein>